<comment type="caution">
    <text evidence="3">The sequence shown here is derived from an EMBL/GenBank/DDBJ whole genome shotgun (WGS) entry which is preliminary data.</text>
</comment>
<dbReference type="EMBL" id="JABFJW010000059">
    <property type="protein sequence ID" value="NOK09393.1"/>
    <property type="molecule type" value="Genomic_DNA"/>
</dbReference>
<feature type="region of interest" description="Disordered" evidence="2">
    <location>
        <begin position="1"/>
        <end position="38"/>
    </location>
</feature>
<name>A0A7Y4JR98_9BACT</name>
<reference evidence="3 4" key="1">
    <citation type="submission" date="2020-05" db="EMBL/GenBank/DDBJ databases">
        <authorList>
            <person name="Whitworth D."/>
        </authorList>
    </citation>
    <scope>NUCLEOTIDE SEQUENCE [LARGE SCALE GENOMIC DNA]</scope>
    <source>
        <strain evidence="3 4">CA046A</strain>
    </source>
</reference>
<gene>
    <name evidence="3" type="ORF">HNS30_10150</name>
</gene>
<feature type="compositionally biased region" description="Polar residues" evidence="2">
    <location>
        <begin position="7"/>
        <end position="19"/>
    </location>
</feature>
<keyword evidence="1" id="KW-0175">Coiled coil</keyword>
<proteinExistence type="predicted"/>
<dbReference type="RefSeq" id="WP_171413587.1">
    <property type="nucleotide sequence ID" value="NZ_JABFJW010000059.1"/>
</dbReference>
<evidence type="ECO:0000313" key="3">
    <source>
        <dbReference type="EMBL" id="NOK09393.1"/>
    </source>
</evidence>
<protein>
    <submittedName>
        <fullName evidence="3">Uncharacterized protein</fullName>
    </submittedName>
</protein>
<evidence type="ECO:0000256" key="1">
    <source>
        <dbReference type="SAM" id="Coils"/>
    </source>
</evidence>
<feature type="compositionally biased region" description="Polar residues" evidence="2">
    <location>
        <begin position="29"/>
        <end position="38"/>
    </location>
</feature>
<organism evidence="3 4">
    <name type="scientific">Corallococcus exercitus</name>
    <dbReference type="NCBI Taxonomy" id="2316736"/>
    <lineage>
        <taxon>Bacteria</taxon>
        <taxon>Pseudomonadati</taxon>
        <taxon>Myxococcota</taxon>
        <taxon>Myxococcia</taxon>
        <taxon>Myxococcales</taxon>
        <taxon>Cystobacterineae</taxon>
        <taxon>Myxococcaceae</taxon>
        <taxon>Corallococcus</taxon>
    </lineage>
</organism>
<accession>A0A7Y4JR98</accession>
<feature type="coiled-coil region" evidence="1">
    <location>
        <begin position="122"/>
        <end position="149"/>
    </location>
</feature>
<dbReference type="Proteomes" id="UP000528460">
    <property type="component" value="Unassembled WGS sequence"/>
</dbReference>
<sequence length="551" mass="60535">MPVKPLPQSSSLTNPSAPTATFLKGMSGSAKSTKPLTESSYKILKDRLDKQAQQIKQNSPVPNGVPKLGFLMERAKIPRAIGLKMADLTESYSQQLWALFEAAQSIEKEEEEPYGPELEGVLEKSRQTAERFQQAMDEIERCYAVLRNESLQVIHAAANAIIGMNTDVPTKLQLLEALFKKYNVDYRRLLDVNTGAVSNFDSLVPKQVLLPLLKGKNVYRNKQKTLDYLLSFTTNQNNSKQLMTRKVTDDDTTIQMLYQVQPKFETSVFSDHAGFVASFSTNGCPPLFVYYHSLEHGNQHTTTRTAWNYGSQPGFHLPVFGTGGTSPDKSTLAIHDHRAAYLKNLPGELNALMTLASAQQGNVLVVVGECTLAIHEGILDLVLQVAQDPTDWTQIRRISESSVNVHGAKTQALNYDLKVVNAGKPKADGTDDSGLGVHALMGYLFLNTQNPAPGVSLEASLLSVGKDTRQNLLTVKYGPHGELHAFTHLLNKKENALADELKNCDYVSVGGDLNNITKGKALVETRDRNGTQLSMGSNSGADVMYDKIVIL</sequence>
<evidence type="ECO:0000313" key="4">
    <source>
        <dbReference type="Proteomes" id="UP000528460"/>
    </source>
</evidence>
<dbReference type="AlphaFoldDB" id="A0A7Y4JR98"/>
<evidence type="ECO:0000256" key="2">
    <source>
        <dbReference type="SAM" id="MobiDB-lite"/>
    </source>
</evidence>